<dbReference type="GO" id="GO:0005886">
    <property type="term" value="C:plasma membrane"/>
    <property type="evidence" value="ECO:0007669"/>
    <property type="project" value="InterPro"/>
</dbReference>
<dbReference type="EMBL" id="FNZQ01000001">
    <property type="protein sequence ID" value="SEK27886.1"/>
    <property type="molecule type" value="Genomic_DNA"/>
</dbReference>
<keyword evidence="4" id="KW-0472">Membrane</keyword>
<dbReference type="PANTHER" id="PTHR36985:SF1">
    <property type="entry name" value="TRANSLOCATION AND ASSEMBLY MODULE SUBUNIT TAMB"/>
    <property type="match status" value="1"/>
</dbReference>
<sequence length="1522" mass="156558">MKMRRVFLPLAVVAAAQVPFPVLAQSTTEERDRGFLAGLIEDNLSAPGLSVRIDGFSGALSSAASIDVLQISDEQGIWLRMENVVLDWNRSALLRGRLEVQELSAELIALERAPLPAEGVEALPDAGASGFSLPDLPVSVDIQALTAQRIELGAALLGQEMALSLDASAQLANGSGTATIEAQRLDGTTGSFSIAASYDRDTQNLSVDLDVAEAQGGIAATLLQLPGRPAIELTVKGDGPLDAFVADIAIASDGVERLGGQVTLNGTEDGRRFAVDLGGDVTSLFAPRYQDFFGDDVALVVGGLQRTDGRLDLETLNLRTKALSLNGEARLGADGWPVFVDITGRVAAEDGTTVLLPSAANSQLREADLSIRHNASVSDNWALDLSLLEYSSSTVTLGDAAISATGILSRRDGVVETATATITSALNQLGFTNPALAQAVGPRVSLDADVAWQSGQPVRLTGLRLSGPGYGLSGTIEVDNTDAERPLTVTLDLAAMFEDLSRLSGISGQDLSGTADATVTGDYAPLAGTFDLMLGAVAQDLALNIPQADAVLEGETSLTLATQRTVDGTFVDALRLGNAHLTANGSAALLSKDSAPYLQGERSKATFNARLADGTRIDPRLDGPIELAVNATQNEVGAWQGTLDALAPEGVTVSASGTLTGETPDVTFAATVPRLEPFAPGVPGGLGVNGRAFATDGIWSVDVDAAGPYDLTAKVAGRITGPAPEIAFEALLPDLTAPVPALAETPALQGAVSLDGTLAQIGGAWVVDTSISAPSDITLRAVGPVTGDMPKIEFAGTIPQVSDVVPAIEGRVDLDGTLEKTGTDWAADVSINGPYDARVTARTILTRTPLRVNFTADIDDLSPLVPVPGGVSVAGEALRTDTGFRIDVDGTGPYSATLDATVNLVDGVPDITATGQVPDAGALVPQLRGPLNYDVTATQTGGQWRVTADVDGAQALSASVTGIATGPDAALDFRLGVGNVAVFAPGLNGALNASGRLFQQNGQWATDLDASGPLNSTLTAQGVLTGPSPQATFTLSVPNIAPLVPDLPGPLRVTGTAQQRDNAWALDINLDGPSGTTAAVAGDVGTDGNLNLSVNGSAPLGLANTALAPNRLTGIARFDLNVNGPPSLDSVTGTITTTNTALSLPSLQNGFDNINTTVTLQGGEAQIALTAAPQTGGRIELNGPVTLSAPFNASLAANFDVTLSDPKLYTAQVSGRLAVNGPLTGGAIIGGTININEAEIAVPSSGLTAIGDLPDIRHVSSPRPVQRTLELAGQSINGEPANGAAQVATGPGYGLDLTINAPGRIFVRGRGLDAELGGTLRLTGTTNNMVTTGGFELVRGRLDILEQRFDLDEGRITFLGSFMPYIRLVAVTETDTITASIVMQGPADDIEVTFESTPEVPQEEIVAQIFFGRDLSQLSPLQALQLANSIAILAGRGSGGLLDNLRGSAGLDDLDVTTDADGNVALRAGKYVSDNVYTDVEINQKGEAEISLNLDVTPNLTVRGSAGATGATSLGLFYEKDY</sequence>
<dbReference type="InterPro" id="IPR007452">
    <property type="entry name" value="TamB_C"/>
</dbReference>
<feature type="signal peptide" evidence="5">
    <location>
        <begin position="1"/>
        <end position="24"/>
    </location>
</feature>
<evidence type="ECO:0000256" key="3">
    <source>
        <dbReference type="ARBA" id="ARBA00022989"/>
    </source>
</evidence>
<evidence type="ECO:0000256" key="1">
    <source>
        <dbReference type="ARBA" id="ARBA00004167"/>
    </source>
</evidence>
<keyword evidence="2" id="KW-0812">Transmembrane</keyword>
<evidence type="ECO:0000256" key="2">
    <source>
        <dbReference type="ARBA" id="ARBA00022692"/>
    </source>
</evidence>
<dbReference type="PANTHER" id="PTHR36985">
    <property type="entry name" value="TRANSLOCATION AND ASSEMBLY MODULE SUBUNIT TAMB"/>
    <property type="match status" value="1"/>
</dbReference>
<evidence type="ECO:0000259" key="6">
    <source>
        <dbReference type="Pfam" id="PF04357"/>
    </source>
</evidence>
<dbReference type="GO" id="GO:0009306">
    <property type="term" value="P:protein secretion"/>
    <property type="evidence" value="ECO:0007669"/>
    <property type="project" value="InterPro"/>
</dbReference>
<keyword evidence="5" id="KW-0732">Signal</keyword>
<dbReference type="Proteomes" id="UP000199283">
    <property type="component" value="Unassembled WGS sequence"/>
</dbReference>
<organism evidence="7 8">
    <name type="scientific">Jannaschia helgolandensis</name>
    <dbReference type="NCBI Taxonomy" id="188906"/>
    <lineage>
        <taxon>Bacteria</taxon>
        <taxon>Pseudomonadati</taxon>
        <taxon>Pseudomonadota</taxon>
        <taxon>Alphaproteobacteria</taxon>
        <taxon>Rhodobacterales</taxon>
        <taxon>Roseobacteraceae</taxon>
        <taxon>Jannaschia</taxon>
    </lineage>
</organism>
<proteinExistence type="predicted"/>
<keyword evidence="3" id="KW-1133">Transmembrane helix</keyword>
<evidence type="ECO:0000256" key="5">
    <source>
        <dbReference type="SAM" id="SignalP"/>
    </source>
</evidence>
<keyword evidence="8" id="KW-1185">Reference proteome</keyword>
<evidence type="ECO:0000313" key="8">
    <source>
        <dbReference type="Proteomes" id="UP000199283"/>
    </source>
</evidence>
<feature type="chain" id="PRO_5011622563" evidence="5">
    <location>
        <begin position="25"/>
        <end position="1522"/>
    </location>
</feature>
<dbReference type="Pfam" id="PF04357">
    <property type="entry name" value="TamB"/>
    <property type="match status" value="1"/>
</dbReference>
<protein>
    <submittedName>
        <fullName evidence="7">Autotransporter secretion inner membrane protein TamB</fullName>
    </submittedName>
</protein>
<dbReference type="STRING" id="188906.SAMN04488526_0177"/>
<evidence type="ECO:0000256" key="4">
    <source>
        <dbReference type="ARBA" id="ARBA00023136"/>
    </source>
</evidence>
<evidence type="ECO:0000313" key="7">
    <source>
        <dbReference type="EMBL" id="SEK27886.1"/>
    </source>
</evidence>
<comment type="subcellular location">
    <subcellularLocation>
        <location evidence="1">Membrane</location>
        <topology evidence="1">Single-pass membrane protein</topology>
    </subcellularLocation>
</comment>
<dbReference type="GO" id="GO:0097347">
    <property type="term" value="C:TAM protein secretion complex"/>
    <property type="evidence" value="ECO:0007669"/>
    <property type="project" value="TreeGrafter"/>
</dbReference>
<reference evidence="7 8" key="1">
    <citation type="submission" date="2016-10" db="EMBL/GenBank/DDBJ databases">
        <authorList>
            <person name="de Groot N.N."/>
        </authorList>
    </citation>
    <scope>NUCLEOTIDE SEQUENCE [LARGE SCALE GENOMIC DNA]</scope>
    <source>
        <strain evidence="7 8">DSM 14858</strain>
    </source>
</reference>
<dbReference type="RefSeq" id="WP_092758895.1">
    <property type="nucleotide sequence ID" value="NZ_FNZQ01000001.1"/>
</dbReference>
<dbReference type="OrthoDB" id="7784409at2"/>
<feature type="domain" description="Translocation and assembly module TamB C-terminal" evidence="6">
    <location>
        <begin position="1170"/>
        <end position="1522"/>
    </location>
</feature>
<gene>
    <name evidence="7" type="ORF">SAMN04488526_0177</name>
</gene>
<accession>A0A1H7FP68</accession>
<name>A0A1H7FP68_9RHOB</name>